<name>A0A7S2V1Y5_9STRA</name>
<dbReference type="Gene3D" id="3.40.50.150">
    <property type="entry name" value="Vaccinia Virus protein VP39"/>
    <property type="match status" value="1"/>
</dbReference>
<feature type="signal peptide" evidence="1">
    <location>
        <begin position="1"/>
        <end position="20"/>
    </location>
</feature>
<dbReference type="PANTHER" id="PTHR43036">
    <property type="entry name" value="OSJNBB0011N17.9 PROTEIN"/>
    <property type="match status" value="1"/>
</dbReference>
<accession>A0A7S2V1Y5</accession>
<sequence length="546" mass="61917">MRPSTSAIICWVLSAAHCDAFLSPFRSSSHSSFPSSALKQTSSYIRPSSLIPLRSVVEEKVEEKAEEKEAAVEGEEKPFDEREVDPTLKVLPNSWAWPPNWPYTDEQFERLNNDADGDFYKVARMEEIFDQEAGELLVGHHARYHKDGDRVLEIGASFKSYLPTNISYASVVGLGMQMEEMNKNEMLTERVAQDLNQDVTLPFEDDSFDHIVIANTIEFMVKPKELYREMQRVLRPGGLLNVAFTHGSFLKAYEPKKINLWKQMNDAQHMWILASFMKFSSARGWRNMKGYQLSAGDRGTIGGLFSKSPCYVCQGESAAVASLEDDPYDWMITQLDTASQMVEDEKSLCVLRLTAMFERAKSQEEKDVILQTLENLPLTYNVLSEMSGSVIFPPFKAKAAVVLAKKYTGSEGMEDQLRQSLGLNPPSPEFWLPLGANLTANMDVEEKMMLIAELVPLFEGSEDERSSLQEVIPTLTDAQEVLREQHPDWEAADTELLSTDLLLTDFVGMDSTNRASFLPWLKNLTPLQTQEFLDERKNYKETFLQQ</sequence>
<dbReference type="AlphaFoldDB" id="A0A7S2V1Y5"/>
<evidence type="ECO:0000259" key="2">
    <source>
        <dbReference type="Pfam" id="PF08241"/>
    </source>
</evidence>
<feature type="chain" id="PRO_5030952619" description="Methyltransferase type 11 domain-containing protein" evidence="1">
    <location>
        <begin position="21"/>
        <end position="546"/>
    </location>
</feature>
<protein>
    <recommendedName>
        <fullName evidence="2">Methyltransferase type 11 domain-containing protein</fullName>
    </recommendedName>
</protein>
<dbReference type="PANTHER" id="PTHR43036:SF2">
    <property type="entry name" value="OS04G0481300 PROTEIN"/>
    <property type="match status" value="1"/>
</dbReference>
<dbReference type="EMBL" id="HBHR01017153">
    <property type="protein sequence ID" value="CAD9868417.1"/>
    <property type="molecule type" value="Transcribed_RNA"/>
</dbReference>
<gene>
    <name evidence="3" type="ORF">FJAP1339_LOCUS8578</name>
</gene>
<dbReference type="InterPro" id="IPR013216">
    <property type="entry name" value="Methyltransf_11"/>
</dbReference>
<dbReference type="InterPro" id="IPR029063">
    <property type="entry name" value="SAM-dependent_MTases_sf"/>
</dbReference>
<dbReference type="Pfam" id="PF08241">
    <property type="entry name" value="Methyltransf_11"/>
    <property type="match status" value="1"/>
</dbReference>
<reference evidence="3" key="1">
    <citation type="submission" date="2021-01" db="EMBL/GenBank/DDBJ databases">
        <authorList>
            <person name="Corre E."/>
            <person name="Pelletier E."/>
            <person name="Niang G."/>
            <person name="Scheremetjew M."/>
            <person name="Finn R."/>
            <person name="Kale V."/>
            <person name="Holt S."/>
            <person name="Cochrane G."/>
            <person name="Meng A."/>
            <person name="Brown T."/>
            <person name="Cohen L."/>
        </authorList>
    </citation>
    <scope>NUCLEOTIDE SEQUENCE</scope>
    <source>
        <strain evidence="3">CCMP1661</strain>
    </source>
</reference>
<dbReference type="SUPFAM" id="SSF53335">
    <property type="entry name" value="S-adenosyl-L-methionine-dependent methyltransferases"/>
    <property type="match status" value="1"/>
</dbReference>
<proteinExistence type="predicted"/>
<keyword evidence="1" id="KW-0732">Signal</keyword>
<dbReference type="GO" id="GO:0008757">
    <property type="term" value="F:S-adenosylmethionine-dependent methyltransferase activity"/>
    <property type="evidence" value="ECO:0007669"/>
    <property type="project" value="InterPro"/>
</dbReference>
<organism evidence="3">
    <name type="scientific">Fibrocapsa japonica</name>
    <dbReference type="NCBI Taxonomy" id="94617"/>
    <lineage>
        <taxon>Eukaryota</taxon>
        <taxon>Sar</taxon>
        <taxon>Stramenopiles</taxon>
        <taxon>Ochrophyta</taxon>
        <taxon>Raphidophyceae</taxon>
        <taxon>Chattonellales</taxon>
        <taxon>Chattonellaceae</taxon>
        <taxon>Fibrocapsa</taxon>
    </lineage>
</organism>
<evidence type="ECO:0000256" key="1">
    <source>
        <dbReference type="SAM" id="SignalP"/>
    </source>
</evidence>
<evidence type="ECO:0000313" key="3">
    <source>
        <dbReference type="EMBL" id="CAD9868417.1"/>
    </source>
</evidence>
<feature type="domain" description="Methyltransferase type 11" evidence="2">
    <location>
        <begin position="170"/>
        <end position="240"/>
    </location>
</feature>